<reference evidence="4 5" key="1">
    <citation type="journal article" date="2021" name="Elife">
        <title>Chloroplast acquisition without the gene transfer in kleptoplastic sea slugs, Plakobranchus ocellatus.</title>
        <authorList>
            <person name="Maeda T."/>
            <person name="Takahashi S."/>
            <person name="Yoshida T."/>
            <person name="Shimamura S."/>
            <person name="Takaki Y."/>
            <person name="Nagai Y."/>
            <person name="Toyoda A."/>
            <person name="Suzuki Y."/>
            <person name="Arimoto A."/>
            <person name="Ishii H."/>
            <person name="Satoh N."/>
            <person name="Nishiyama T."/>
            <person name="Hasebe M."/>
            <person name="Maruyama T."/>
            <person name="Minagawa J."/>
            <person name="Obokata J."/>
            <person name="Shigenobu S."/>
        </authorList>
    </citation>
    <scope>NUCLEOTIDE SEQUENCE [LARGE SCALE GENOMIC DNA]</scope>
</reference>
<feature type="signal peptide" evidence="3">
    <location>
        <begin position="1"/>
        <end position="25"/>
    </location>
</feature>
<evidence type="ECO:0000256" key="3">
    <source>
        <dbReference type="SAM" id="SignalP"/>
    </source>
</evidence>
<feature type="region of interest" description="Disordered" evidence="1">
    <location>
        <begin position="622"/>
        <end position="654"/>
    </location>
</feature>
<accession>A0AAV4C6N4</accession>
<dbReference type="AlphaFoldDB" id="A0AAV4C6N4"/>
<organism evidence="4 5">
    <name type="scientific">Plakobranchus ocellatus</name>
    <dbReference type="NCBI Taxonomy" id="259542"/>
    <lineage>
        <taxon>Eukaryota</taxon>
        <taxon>Metazoa</taxon>
        <taxon>Spiralia</taxon>
        <taxon>Lophotrochozoa</taxon>
        <taxon>Mollusca</taxon>
        <taxon>Gastropoda</taxon>
        <taxon>Heterobranchia</taxon>
        <taxon>Euthyneura</taxon>
        <taxon>Panpulmonata</taxon>
        <taxon>Sacoglossa</taxon>
        <taxon>Placobranchoidea</taxon>
        <taxon>Plakobranchidae</taxon>
        <taxon>Plakobranchus</taxon>
    </lineage>
</organism>
<comment type="caution">
    <text evidence="4">The sequence shown here is derived from an EMBL/GenBank/DDBJ whole genome shotgun (WGS) entry which is preliminary data.</text>
</comment>
<feature type="transmembrane region" description="Helical" evidence="2">
    <location>
        <begin position="593"/>
        <end position="616"/>
    </location>
</feature>
<dbReference type="Proteomes" id="UP000735302">
    <property type="component" value="Unassembled WGS sequence"/>
</dbReference>
<evidence type="ECO:0000256" key="2">
    <source>
        <dbReference type="SAM" id="Phobius"/>
    </source>
</evidence>
<keyword evidence="5" id="KW-1185">Reference proteome</keyword>
<keyword evidence="2" id="KW-0472">Membrane</keyword>
<feature type="compositionally biased region" description="Polar residues" evidence="1">
    <location>
        <begin position="640"/>
        <end position="649"/>
    </location>
</feature>
<keyword evidence="2" id="KW-1133">Transmembrane helix</keyword>
<protein>
    <recommendedName>
        <fullName evidence="6">CUB domain-containing protein</fullName>
    </recommendedName>
</protein>
<name>A0AAV4C6N4_9GAST</name>
<dbReference type="EMBL" id="BLXT01005898">
    <property type="protein sequence ID" value="GFO27237.1"/>
    <property type="molecule type" value="Genomic_DNA"/>
</dbReference>
<sequence length="679" mass="74205">MSITTSFPRNTCCLLLFIVFQGAYPQRGCPIVEEGTFESVVCSRPNTPFKNFGLRVEIKGNIYEAGSCNSSGYCSVVDDSRYRATFSSDNTTRKVNVFVKNINRTVTRILCYEDDALLSDVWCWVRVYVKASKLIYEGPRFVDGDTSALITFTSKRVYPGGTCGFKLKGANLTTAHYKMVRMSKSESVSHQYPGDKEIVCHLRVNVAGIPEGIFRFRPLITPDLPGISESASTLGDELPPLSLSATRLFRPFDNNNVIKHPVSGQLRINVTVTGNPPPNHISLSRRRNSTLVTTVSEQDYSVMYIPNSGDENGVINLAFVGGLDECTTSHFTLNAGNGVIGGTKFQYNFTVKSEYTTPSKPSCDRPKFVDGGTACVITCTSERVYPMGKCNFIYTGGSSLNQELEQTVSNEDSTKFPGHKKVTCQLRVPVTGNKEGSYMFQVEVTPDMDNIPACAKVAGDPLPAVNLKPISLSNPGDNDLVFDYPLSGELELDIQLIGNPEPNRVLLFVSGGTTSTMPSLTSKDYRWKYQRTAENYGGVLKLVVTGGFQQGASTTYILRAGNGMIGKEEFEYKFFVNDGAAVTEGDADHKIPLLVGLAVGAAVIVLILVVIFIAVLRRWKCPPKQSCPDSSKQASRDSSKQATHNSSNAALPKGYLYPNTAFYLEPSACISDDALDPPF</sequence>
<keyword evidence="2" id="KW-0812">Transmembrane</keyword>
<proteinExistence type="predicted"/>
<feature type="chain" id="PRO_5043629615" description="CUB domain-containing protein" evidence="3">
    <location>
        <begin position="26"/>
        <end position="679"/>
    </location>
</feature>
<evidence type="ECO:0000313" key="4">
    <source>
        <dbReference type="EMBL" id="GFO27237.1"/>
    </source>
</evidence>
<evidence type="ECO:0000313" key="5">
    <source>
        <dbReference type="Proteomes" id="UP000735302"/>
    </source>
</evidence>
<keyword evidence="3" id="KW-0732">Signal</keyword>
<evidence type="ECO:0008006" key="6">
    <source>
        <dbReference type="Google" id="ProtNLM"/>
    </source>
</evidence>
<gene>
    <name evidence="4" type="ORF">PoB_005374200</name>
</gene>
<evidence type="ECO:0000256" key="1">
    <source>
        <dbReference type="SAM" id="MobiDB-lite"/>
    </source>
</evidence>